<dbReference type="InterPro" id="IPR010003">
    <property type="entry name" value="HARP_dom"/>
</dbReference>
<evidence type="ECO:0000259" key="1">
    <source>
        <dbReference type="Pfam" id="PF07443"/>
    </source>
</evidence>
<sequence length="50" mass="6044">MHFDYNKDLIDIIKSCDGRNYNKKDKTWEVPISYLSYLLDMFVLIDDIQI</sequence>
<proteinExistence type="predicted"/>
<organism evidence="2">
    <name type="scientific">Siphoviridae sp. ctrpg19</name>
    <dbReference type="NCBI Taxonomy" id="2826481"/>
    <lineage>
        <taxon>Viruses</taxon>
        <taxon>Duplodnaviria</taxon>
        <taxon>Heunggongvirae</taxon>
        <taxon>Uroviricota</taxon>
        <taxon>Caudoviricetes</taxon>
    </lineage>
</organism>
<protein>
    <submittedName>
        <fullName evidence="2">HepA-related protein (HARP)</fullName>
    </submittedName>
</protein>
<feature type="domain" description="HARP" evidence="1">
    <location>
        <begin position="2"/>
        <end position="37"/>
    </location>
</feature>
<dbReference type="Pfam" id="PF07443">
    <property type="entry name" value="HARP"/>
    <property type="match status" value="1"/>
</dbReference>
<evidence type="ECO:0000313" key="2">
    <source>
        <dbReference type="EMBL" id="DAD82644.1"/>
    </source>
</evidence>
<name>A0A8S5MK74_9CAUD</name>
<reference evidence="2" key="1">
    <citation type="journal article" date="2021" name="Proc. Natl. Acad. Sci. U.S.A.">
        <title>A Catalog of Tens of Thousands of Viruses from Human Metagenomes Reveals Hidden Associations with Chronic Diseases.</title>
        <authorList>
            <person name="Tisza M.J."/>
            <person name="Buck C.B."/>
        </authorList>
    </citation>
    <scope>NUCLEOTIDE SEQUENCE</scope>
    <source>
        <strain evidence="2">Ctrpg19</strain>
    </source>
</reference>
<dbReference type="EMBL" id="BK014923">
    <property type="protein sequence ID" value="DAD82644.1"/>
    <property type="molecule type" value="Genomic_DNA"/>
</dbReference>
<accession>A0A8S5MK74</accession>